<protein>
    <submittedName>
        <fullName evidence="5">MarR family winged helix-turn-helix transcriptional regulator</fullName>
    </submittedName>
</protein>
<reference evidence="6" key="1">
    <citation type="journal article" date="2019" name="Int. J. Syst. Evol. Microbiol.">
        <title>The Global Catalogue of Microorganisms (GCM) 10K type strain sequencing project: providing services to taxonomists for standard genome sequencing and annotation.</title>
        <authorList>
            <consortium name="The Broad Institute Genomics Platform"/>
            <consortium name="The Broad Institute Genome Sequencing Center for Infectious Disease"/>
            <person name="Wu L."/>
            <person name="Ma J."/>
        </authorList>
    </citation>
    <scope>NUCLEOTIDE SEQUENCE [LARGE SCALE GENOMIC DNA]</scope>
    <source>
        <strain evidence="6">CCM 8903</strain>
    </source>
</reference>
<evidence type="ECO:0000313" key="6">
    <source>
        <dbReference type="Proteomes" id="UP001597252"/>
    </source>
</evidence>
<dbReference type="PANTHER" id="PTHR42756">
    <property type="entry name" value="TRANSCRIPTIONAL REGULATOR, MARR"/>
    <property type="match status" value="1"/>
</dbReference>
<dbReference type="InterPro" id="IPR000835">
    <property type="entry name" value="HTH_MarR-typ"/>
</dbReference>
<evidence type="ECO:0000256" key="3">
    <source>
        <dbReference type="ARBA" id="ARBA00023163"/>
    </source>
</evidence>
<evidence type="ECO:0000313" key="5">
    <source>
        <dbReference type="EMBL" id="MFD1483682.1"/>
    </source>
</evidence>
<keyword evidence="6" id="KW-1185">Reference proteome</keyword>
<evidence type="ECO:0000256" key="1">
    <source>
        <dbReference type="ARBA" id="ARBA00023015"/>
    </source>
</evidence>
<dbReference type="Gene3D" id="1.10.10.10">
    <property type="entry name" value="Winged helix-like DNA-binding domain superfamily/Winged helix DNA-binding domain"/>
    <property type="match status" value="1"/>
</dbReference>
<dbReference type="Pfam" id="PF01047">
    <property type="entry name" value="MarR"/>
    <property type="match status" value="1"/>
</dbReference>
<feature type="domain" description="HTH marR-type" evidence="4">
    <location>
        <begin position="10"/>
        <end position="141"/>
    </location>
</feature>
<comment type="caution">
    <text evidence="5">The sequence shown here is derived from an EMBL/GenBank/DDBJ whole genome shotgun (WGS) entry which is preliminary data.</text>
</comment>
<proteinExistence type="predicted"/>
<dbReference type="InterPro" id="IPR036390">
    <property type="entry name" value="WH_DNA-bd_sf"/>
</dbReference>
<dbReference type="Proteomes" id="UP001597252">
    <property type="component" value="Unassembled WGS sequence"/>
</dbReference>
<sequence>MGLISKEPNNTALFSELFAVLAQAVMQNLTIEALELTPLQLLTVIVVYNHPKQSMSALAAELGTTGPQLSRTIKALEQKALVHRQPNPNNRRQINVMPTAEGRLVAEKHSQSVQAKITKRLTALSPADRTQLDRDLADAIKLFAKAGIVPPTPMP</sequence>
<accession>A0ABW4E189</accession>
<keyword evidence="2" id="KW-0238">DNA-binding</keyword>
<evidence type="ECO:0000256" key="2">
    <source>
        <dbReference type="ARBA" id="ARBA00023125"/>
    </source>
</evidence>
<dbReference type="InterPro" id="IPR036388">
    <property type="entry name" value="WH-like_DNA-bd_sf"/>
</dbReference>
<dbReference type="RefSeq" id="WP_125750237.1">
    <property type="nucleotide sequence ID" value="NZ_JBHTON010000001.1"/>
</dbReference>
<organism evidence="5 6">
    <name type="scientific">Lacticaseibacillus baoqingensis</name>
    <dbReference type="NCBI Taxonomy" id="2486013"/>
    <lineage>
        <taxon>Bacteria</taxon>
        <taxon>Bacillati</taxon>
        <taxon>Bacillota</taxon>
        <taxon>Bacilli</taxon>
        <taxon>Lactobacillales</taxon>
        <taxon>Lactobacillaceae</taxon>
        <taxon>Lacticaseibacillus</taxon>
    </lineage>
</organism>
<dbReference type="EMBL" id="JBHTON010000001">
    <property type="protein sequence ID" value="MFD1483682.1"/>
    <property type="molecule type" value="Genomic_DNA"/>
</dbReference>
<keyword evidence="1" id="KW-0805">Transcription regulation</keyword>
<dbReference type="PROSITE" id="PS50995">
    <property type="entry name" value="HTH_MARR_2"/>
    <property type="match status" value="1"/>
</dbReference>
<gene>
    <name evidence="5" type="ORF">ACFQ5J_00265</name>
</gene>
<evidence type="ECO:0000259" key="4">
    <source>
        <dbReference type="PROSITE" id="PS50995"/>
    </source>
</evidence>
<dbReference type="SUPFAM" id="SSF46785">
    <property type="entry name" value="Winged helix' DNA-binding domain"/>
    <property type="match status" value="1"/>
</dbReference>
<keyword evidence="3" id="KW-0804">Transcription</keyword>
<dbReference type="PANTHER" id="PTHR42756:SF1">
    <property type="entry name" value="TRANSCRIPTIONAL REPRESSOR OF EMRAB OPERON"/>
    <property type="match status" value="1"/>
</dbReference>
<name>A0ABW4E189_9LACO</name>
<dbReference type="SMART" id="SM00347">
    <property type="entry name" value="HTH_MARR"/>
    <property type="match status" value="1"/>
</dbReference>